<dbReference type="RefSeq" id="WP_132250082.1">
    <property type="nucleotide sequence ID" value="NZ_SMAL01000002.1"/>
</dbReference>
<dbReference type="EMBL" id="SMAL01000002">
    <property type="protein sequence ID" value="TCT16023.1"/>
    <property type="molecule type" value="Genomic_DNA"/>
</dbReference>
<protein>
    <submittedName>
        <fullName evidence="1">Uncharacterized protein</fullName>
    </submittedName>
</protein>
<sequence>MKEIEVENPIDAINDNVEMKISQEGLRVVINDVIHFIPDEIIPTSKFPYDKPLIGNYVLYELNNEAFSGTINLTVKVGIELSMNVRMGLIKVYYTFNNNEYKITNFEFQLNYHY</sequence>
<evidence type="ECO:0000313" key="2">
    <source>
        <dbReference type="Proteomes" id="UP000294902"/>
    </source>
</evidence>
<dbReference type="AlphaFoldDB" id="A0A4R3MM65"/>
<reference evidence="1 2" key="1">
    <citation type="submission" date="2019-03" db="EMBL/GenBank/DDBJ databases">
        <title>Genomic Encyclopedia of Type Strains, Phase IV (KMG-IV): sequencing the most valuable type-strain genomes for metagenomic binning, comparative biology and taxonomic classification.</title>
        <authorList>
            <person name="Goeker M."/>
        </authorList>
    </citation>
    <scope>NUCLEOTIDE SEQUENCE [LARGE SCALE GENOMIC DNA]</scope>
    <source>
        <strain evidence="1 2">DSM 24629</strain>
    </source>
</reference>
<dbReference type="Proteomes" id="UP000294902">
    <property type="component" value="Unassembled WGS sequence"/>
</dbReference>
<comment type="caution">
    <text evidence="1">The sequence shown here is derived from an EMBL/GenBank/DDBJ whole genome shotgun (WGS) entry which is preliminary data.</text>
</comment>
<organism evidence="1 2">
    <name type="scientific">Natranaerovirga pectinivora</name>
    <dbReference type="NCBI Taxonomy" id="682400"/>
    <lineage>
        <taxon>Bacteria</taxon>
        <taxon>Bacillati</taxon>
        <taxon>Bacillota</taxon>
        <taxon>Clostridia</taxon>
        <taxon>Lachnospirales</taxon>
        <taxon>Natranaerovirgaceae</taxon>
        <taxon>Natranaerovirga</taxon>
    </lineage>
</organism>
<evidence type="ECO:0000313" key="1">
    <source>
        <dbReference type="EMBL" id="TCT16023.1"/>
    </source>
</evidence>
<proteinExistence type="predicted"/>
<accession>A0A4R3MM65</accession>
<gene>
    <name evidence="1" type="ORF">EDC18_10237</name>
</gene>
<keyword evidence="2" id="KW-1185">Reference proteome</keyword>
<name>A0A4R3MM65_9FIRM</name>